<evidence type="ECO:0000256" key="10">
    <source>
        <dbReference type="ARBA" id="ARBA00023242"/>
    </source>
</evidence>
<evidence type="ECO:0000313" key="15">
    <source>
        <dbReference type="Proteomes" id="UP001321473"/>
    </source>
</evidence>
<dbReference type="Gene3D" id="3.30.160.60">
    <property type="entry name" value="Classic Zinc Finger"/>
    <property type="match status" value="7"/>
</dbReference>
<evidence type="ECO:0000256" key="12">
    <source>
        <dbReference type="SAM" id="MobiDB-lite"/>
    </source>
</evidence>
<dbReference type="SUPFAM" id="SSF57667">
    <property type="entry name" value="beta-beta-alpha zinc fingers"/>
    <property type="match status" value="4"/>
</dbReference>
<keyword evidence="7" id="KW-0805">Transcription regulation</keyword>
<feature type="domain" description="C2H2-type" evidence="13">
    <location>
        <begin position="749"/>
        <end position="776"/>
    </location>
</feature>
<evidence type="ECO:0000256" key="5">
    <source>
        <dbReference type="ARBA" id="ARBA00022771"/>
    </source>
</evidence>
<evidence type="ECO:0000256" key="7">
    <source>
        <dbReference type="ARBA" id="ARBA00023015"/>
    </source>
</evidence>
<dbReference type="GO" id="GO:0008270">
    <property type="term" value="F:zinc ion binding"/>
    <property type="evidence" value="ECO:0007669"/>
    <property type="project" value="UniProtKB-KW"/>
</dbReference>
<dbReference type="GO" id="GO:0003677">
    <property type="term" value="F:DNA binding"/>
    <property type="evidence" value="ECO:0007669"/>
    <property type="project" value="UniProtKB-KW"/>
</dbReference>
<evidence type="ECO:0000256" key="11">
    <source>
        <dbReference type="PROSITE-ProRule" id="PRU00042"/>
    </source>
</evidence>
<gene>
    <name evidence="14" type="ORF">V5799_017317</name>
</gene>
<feature type="region of interest" description="Disordered" evidence="12">
    <location>
        <begin position="253"/>
        <end position="278"/>
    </location>
</feature>
<keyword evidence="3" id="KW-0479">Metal-binding</keyword>
<evidence type="ECO:0000256" key="4">
    <source>
        <dbReference type="ARBA" id="ARBA00022737"/>
    </source>
</evidence>
<proteinExistence type="inferred from homology"/>
<dbReference type="InterPro" id="IPR036236">
    <property type="entry name" value="Znf_C2H2_sf"/>
</dbReference>
<dbReference type="PROSITE" id="PS00028">
    <property type="entry name" value="ZINC_FINGER_C2H2_1"/>
    <property type="match status" value="13"/>
</dbReference>
<dbReference type="SMART" id="SM00355">
    <property type="entry name" value="ZnF_C2H2"/>
    <property type="match status" value="19"/>
</dbReference>
<evidence type="ECO:0000256" key="1">
    <source>
        <dbReference type="ARBA" id="ARBA00004123"/>
    </source>
</evidence>
<dbReference type="FunFam" id="3.30.160.60:FF:000508">
    <property type="entry name" value="Myeloid zinc finger 1"/>
    <property type="match status" value="1"/>
</dbReference>
<keyword evidence="15" id="KW-1185">Reference proteome</keyword>
<dbReference type="PANTHER" id="PTHR24379:SF121">
    <property type="entry name" value="C2H2-TYPE DOMAIN-CONTAINING PROTEIN"/>
    <property type="match status" value="1"/>
</dbReference>
<keyword evidence="4" id="KW-0677">Repeat</keyword>
<sequence length="952" mass="107451">MLASLFWRSSLCSPPSSQLAVVKCLQKVGKNMTAKIFIDLATQPFVADLVFPNGIPKDGYVTLFVGCCQRTPQPGQQVDLIALQQDSSPAIPVVRKTCHNQTYTEFCDGKIYLRNGPSVNGGISYPCNLRHSFESGVLTEKEHSRLHIQKEVPELCGDITPILKSEGSCNCFYCGFGGSSRDETLHHEIYHGGLVQSCILCQRHFKNESTLSQHLCNHVWNGFHCSVCNKTFLSKELHARHVQRNACSPAPKAEPLRPLEVPPPRPATVEPVVVPPPMPPGRAQVRARVRATSAVIPHDSLATLQVHLRRKHIANAPLKCPHCPKRFFVDTLFYKHRSICTHKKKDVKAPIVPKKNRWTRLHCEHCDFCTQKYERLTDHYAQNHPEHTLNTCQTCQARFAHHAYMLVHRVQVHCLSEDDQPQKCSLCDLQLENMDSLRDHLLEVHAPAPIYRCFECLERFSTAASVLRHRDEKHNPNSVDCPECPKKFKNALACRRHIVYTHYSARLVHSCKFCYRRYKNLLTLRYHLALSHINELTEEERASLEPLKKHCKQCDYVTFNRRSMVGHLRRKHGGMLQCPHCPGQFAQVAELTRHKRLRHGSVGRQQCPHCPRSFVCPKSYEVHLKMHQEGQGHECTICQRLFESEAILRHHNDSHDARKSRNSRRCKTCLRVFATVHYLSKHQEKYRTETADGTVVMTCMSSKGPVRHRDRISFTLACDECHLRFKYQSSLSAHKMAVHGNSSKDGKSFTCDICQNSFVSVLGLSSHIRTHTGERPFACEECGASFSQASTLREHRVLKHSRAFREVCPLCSKGCVSKTKLRKHLQAAHKAVIMCAQPAAPRRPMTSASSTPARQVAQLAARDSEPSYVLPDLENPEEGYQAPEEECVVLHEGVLGEGMVPQVVAVATQAGSTNLAVAVDSIINLMVCDTLIETNCIELSSEEPHGGEEVVG</sequence>
<feature type="domain" description="C2H2-type" evidence="13">
    <location>
        <begin position="716"/>
        <end position="744"/>
    </location>
</feature>
<dbReference type="Proteomes" id="UP001321473">
    <property type="component" value="Unassembled WGS sequence"/>
</dbReference>
<feature type="domain" description="C2H2-type" evidence="13">
    <location>
        <begin position="451"/>
        <end position="479"/>
    </location>
</feature>
<dbReference type="InterPro" id="IPR013087">
    <property type="entry name" value="Znf_C2H2_type"/>
</dbReference>
<dbReference type="GO" id="GO:0005634">
    <property type="term" value="C:nucleus"/>
    <property type="evidence" value="ECO:0007669"/>
    <property type="project" value="UniProtKB-SubCell"/>
</dbReference>
<protein>
    <recommendedName>
        <fullName evidence="13">C2H2-type domain-containing protein</fullName>
    </recommendedName>
</protein>
<comment type="similarity">
    <text evidence="2">Belongs to the krueppel C2H2-type zinc-finger protein family.</text>
</comment>
<feature type="domain" description="C2H2-type" evidence="13">
    <location>
        <begin position="479"/>
        <end position="507"/>
    </location>
</feature>
<dbReference type="PANTHER" id="PTHR24379">
    <property type="entry name" value="KRAB AND ZINC FINGER DOMAIN-CONTAINING"/>
    <property type="match status" value="1"/>
</dbReference>
<dbReference type="PROSITE" id="PS50157">
    <property type="entry name" value="ZINC_FINGER_C2H2_2"/>
    <property type="match status" value="7"/>
</dbReference>
<keyword evidence="5 11" id="KW-0863">Zinc-finger</keyword>
<comment type="subcellular location">
    <subcellularLocation>
        <location evidence="1">Nucleus</location>
    </subcellularLocation>
</comment>
<evidence type="ECO:0000256" key="8">
    <source>
        <dbReference type="ARBA" id="ARBA00023125"/>
    </source>
</evidence>
<feature type="domain" description="C2H2-type" evidence="13">
    <location>
        <begin position="633"/>
        <end position="660"/>
    </location>
</feature>
<dbReference type="Pfam" id="PF00096">
    <property type="entry name" value="zf-C2H2"/>
    <property type="match status" value="1"/>
</dbReference>
<keyword evidence="6" id="KW-0862">Zinc</keyword>
<evidence type="ECO:0000256" key="6">
    <source>
        <dbReference type="ARBA" id="ARBA00022833"/>
    </source>
</evidence>
<feature type="domain" description="C2H2-type" evidence="13">
    <location>
        <begin position="576"/>
        <end position="599"/>
    </location>
</feature>
<dbReference type="GO" id="GO:0042802">
    <property type="term" value="F:identical protein binding"/>
    <property type="evidence" value="ECO:0007669"/>
    <property type="project" value="UniProtKB-ARBA"/>
</dbReference>
<comment type="caution">
    <text evidence="14">The sequence shown here is derived from an EMBL/GenBank/DDBJ whole genome shotgun (WGS) entry which is preliminary data.</text>
</comment>
<evidence type="ECO:0000256" key="9">
    <source>
        <dbReference type="ARBA" id="ARBA00023163"/>
    </source>
</evidence>
<keyword evidence="9" id="KW-0804">Transcription</keyword>
<keyword evidence="8" id="KW-0238">DNA-binding</keyword>
<name>A0AAQ4F357_AMBAM</name>
<dbReference type="AlphaFoldDB" id="A0AAQ4F357"/>
<evidence type="ECO:0000313" key="14">
    <source>
        <dbReference type="EMBL" id="KAK8781341.1"/>
    </source>
</evidence>
<evidence type="ECO:0000256" key="3">
    <source>
        <dbReference type="ARBA" id="ARBA00022723"/>
    </source>
</evidence>
<keyword evidence="10" id="KW-0539">Nucleus</keyword>
<evidence type="ECO:0000259" key="13">
    <source>
        <dbReference type="PROSITE" id="PS50157"/>
    </source>
</evidence>
<organism evidence="14 15">
    <name type="scientific">Amblyomma americanum</name>
    <name type="common">Lone star tick</name>
    <dbReference type="NCBI Taxonomy" id="6943"/>
    <lineage>
        <taxon>Eukaryota</taxon>
        <taxon>Metazoa</taxon>
        <taxon>Ecdysozoa</taxon>
        <taxon>Arthropoda</taxon>
        <taxon>Chelicerata</taxon>
        <taxon>Arachnida</taxon>
        <taxon>Acari</taxon>
        <taxon>Parasitiformes</taxon>
        <taxon>Ixodida</taxon>
        <taxon>Ixodoidea</taxon>
        <taxon>Ixodidae</taxon>
        <taxon>Amblyomminae</taxon>
        <taxon>Amblyomma</taxon>
    </lineage>
</organism>
<dbReference type="EMBL" id="JARKHS020007760">
    <property type="protein sequence ID" value="KAK8781341.1"/>
    <property type="molecule type" value="Genomic_DNA"/>
</dbReference>
<evidence type="ECO:0000256" key="2">
    <source>
        <dbReference type="ARBA" id="ARBA00006991"/>
    </source>
</evidence>
<feature type="domain" description="C2H2-type" evidence="13">
    <location>
        <begin position="777"/>
        <end position="801"/>
    </location>
</feature>
<reference evidence="14 15" key="1">
    <citation type="journal article" date="2023" name="Arcadia Sci">
        <title>De novo assembly of a long-read Amblyomma americanum tick genome.</title>
        <authorList>
            <person name="Chou S."/>
            <person name="Poskanzer K.E."/>
            <person name="Rollins M."/>
            <person name="Thuy-Boun P.S."/>
        </authorList>
    </citation>
    <scope>NUCLEOTIDE SEQUENCE [LARGE SCALE GENOMIC DNA]</scope>
    <source>
        <strain evidence="14">F_SG_1</strain>
        <tissue evidence="14">Salivary glands</tissue>
    </source>
</reference>
<accession>A0AAQ4F357</accession>